<dbReference type="InterPro" id="IPR050378">
    <property type="entry name" value="Metallo-dep_Hydrolases_sf"/>
</dbReference>
<dbReference type="Proteomes" id="UP001589605">
    <property type="component" value="Unassembled WGS sequence"/>
</dbReference>
<dbReference type="InterPro" id="IPR032466">
    <property type="entry name" value="Metal_Hydrolase"/>
</dbReference>
<evidence type="ECO:0000259" key="1">
    <source>
        <dbReference type="Pfam" id="PF07969"/>
    </source>
</evidence>
<proteinExistence type="predicted"/>
<keyword evidence="3" id="KW-1185">Reference proteome</keyword>
<dbReference type="Gene3D" id="2.30.40.10">
    <property type="entry name" value="Urease, subunit C, domain 1"/>
    <property type="match status" value="1"/>
</dbReference>
<dbReference type="Gene3D" id="3.20.20.140">
    <property type="entry name" value="Metal-dependent hydrolases"/>
    <property type="match status" value="1"/>
</dbReference>
<dbReference type="RefSeq" id="WP_382383418.1">
    <property type="nucleotide sequence ID" value="NZ_JBHMEZ010000012.1"/>
</dbReference>
<evidence type="ECO:0000313" key="3">
    <source>
        <dbReference type="Proteomes" id="UP001589605"/>
    </source>
</evidence>
<dbReference type="PANTHER" id="PTHR11647">
    <property type="entry name" value="HYDRANTOINASE/DIHYDROPYRIMIDINASE FAMILY MEMBER"/>
    <property type="match status" value="1"/>
</dbReference>
<gene>
    <name evidence="2" type="ORF">ACFFVB_13135</name>
</gene>
<dbReference type="EMBL" id="JBHMEZ010000012">
    <property type="protein sequence ID" value="MFB9054025.1"/>
    <property type="molecule type" value="Genomic_DNA"/>
</dbReference>
<dbReference type="PROSITE" id="PS51257">
    <property type="entry name" value="PROKAR_LIPOPROTEIN"/>
    <property type="match status" value="1"/>
</dbReference>
<evidence type="ECO:0000313" key="2">
    <source>
        <dbReference type="EMBL" id="MFB9054025.1"/>
    </source>
</evidence>
<dbReference type="Pfam" id="PF07969">
    <property type="entry name" value="Amidohydro_3"/>
    <property type="match status" value="1"/>
</dbReference>
<dbReference type="SUPFAM" id="SSF51556">
    <property type="entry name" value="Metallo-dependent hydrolases"/>
    <property type="match status" value="1"/>
</dbReference>
<name>A0ABV5F3K8_9FLAO</name>
<reference evidence="2 3" key="1">
    <citation type="submission" date="2024-09" db="EMBL/GenBank/DDBJ databases">
        <authorList>
            <person name="Sun Q."/>
            <person name="Mori K."/>
        </authorList>
    </citation>
    <scope>NUCLEOTIDE SEQUENCE [LARGE SCALE GENOMIC DNA]</scope>
    <source>
        <strain evidence="2 3">CECT 8286</strain>
    </source>
</reference>
<sequence length="521" mass="57505">MKNLNILVTACFLIFISCKDDKPVKRDVRVDILIQNGIVYNGINVEPSHISIGIKEDKIYYIGDESTFNIIASKVIDASGLIVSPGFIDPHTHADKDLNDISTSQNLPFLMQGVTTVVIGNDGRSFYPISKYKKLYEQNGIGTNAVLLVGHGTVRNEVVGNSNREANKDEILGMQTIIQKEMDAGAFGISTGLFYAPGSYASTDEVISLAKIVAQNDGIYDTHLRDESAYSIGLIPAIEEAIEIGRQSKLPIHISHIKCLGVDSWHKSDSIINIINTARREGIDVTANQYPYDASATSLKASVVPRWAESGGIDSLFFRYETPSLKHQILEETKTNIARRGGADKLLIVKAEESSFVGKNLLEISKQLNKTPEEAVFNIIKLGAVKVASFNMIPEDIHNFMKQKWVVTGSDGGSGHPRKYGSFPRKYNKYVKEEQQITISQFINNSTSKTAEILKIKNRGVLKIGNYADVIIFDPETFKDLADYTDAFQFAQGLEYSIINGKISVETGKATKLLNGKVLKK</sequence>
<accession>A0ABV5F3K8</accession>
<dbReference type="SUPFAM" id="SSF51338">
    <property type="entry name" value="Composite domain of metallo-dependent hydrolases"/>
    <property type="match status" value="1"/>
</dbReference>
<dbReference type="InterPro" id="IPR011059">
    <property type="entry name" value="Metal-dep_hydrolase_composite"/>
</dbReference>
<dbReference type="InterPro" id="IPR013108">
    <property type="entry name" value="Amidohydro_3"/>
</dbReference>
<organism evidence="2 3">
    <name type="scientific">Formosa undariae</name>
    <dbReference type="NCBI Taxonomy" id="1325436"/>
    <lineage>
        <taxon>Bacteria</taxon>
        <taxon>Pseudomonadati</taxon>
        <taxon>Bacteroidota</taxon>
        <taxon>Flavobacteriia</taxon>
        <taxon>Flavobacteriales</taxon>
        <taxon>Flavobacteriaceae</taxon>
        <taxon>Formosa</taxon>
    </lineage>
</organism>
<dbReference type="PANTHER" id="PTHR11647:SF1">
    <property type="entry name" value="COLLAPSIN RESPONSE MEDIATOR PROTEIN"/>
    <property type="match status" value="1"/>
</dbReference>
<feature type="domain" description="Amidohydrolase 3" evidence="1">
    <location>
        <begin position="74"/>
        <end position="504"/>
    </location>
</feature>
<dbReference type="Gene3D" id="3.30.1490.130">
    <property type="entry name" value="D-aminoacylase. Domain 3"/>
    <property type="match status" value="1"/>
</dbReference>
<protein>
    <submittedName>
        <fullName evidence="2">Amidohydrolase family protein</fullName>
    </submittedName>
</protein>
<dbReference type="InterPro" id="IPR023100">
    <property type="entry name" value="D-aminoacylase_insert_dom_sf"/>
</dbReference>
<comment type="caution">
    <text evidence="2">The sequence shown here is derived from an EMBL/GenBank/DDBJ whole genome shotgun (WGS) entry which is preliminary data.</text>
</comment>